<proteinExistence type="predicted"/>
<keyword evidence="2" id="KW-1185">Reference proteome</keyword>
<dbReference type="PANTHER" id="PTHR34222">
    <property type="entry name" value="GAG_PRE-INTEGRS DOMAIN-CONTAINING PROTEIN"/>
    <property type="match status" value="1"/>
</dbReference>
<dbReference type="PANTHER" id="PTHR34222:SF99">
    <property type="entry name" value="PROTEIN, PUTATIVE-RELATED"/>
    <property type="match status" value="1"/>
</dbReference>
<comment type="caution">
    <text evidence="1">The sequence shown here is derived from an EMBL/GenBank/DDBJ whole genome shotgun (WGS) entry which is preliminary data.</text>
</comment>
<dbReference type="Gramene" id="Psat02G0540100-T1">
    <property type="protein sequence ID" value="KAI5440027.1"/>
    <property type="gene ID" value="KIW84_025401"/>
</dbReference>
<organism evidence="1 2">
    <name type="scientific">Pisum sativum</name>
    <name type="common">Garden pea</name>
    <name type="synonym">Lathyrus oleraceus</name>
    <dbReference type="NCBI Taxonomy" id="3888"/>
    <lineage>
        <taxon>Eukaryota</taxon>
        <taxon>Viridiplantae</taxon>
        <taxon>Streptophyta</taxon>
        <taxon>Embryophyta</taxon>
        <taxon>Tracheophyta</taxon>
        <taxon>Spermatophyta</taxon>
        <taxon>Magnoliopsida</taxon>
        <taxon>eudicotyledons</taxon>
        <taxon>Gunneridae</taxon>
        <taxon>Pentapetalae</taxon>
        <taxon>rosids</taxon>
        <taxon>fabids</taxon>
        <taxon>Fabales</taxon>
        <taxon>Fabaceae</taxon>
        <taxon>Papilionoideae</taxon>
        <taxon>50 kb inversion clade</taxon>
        <taxon>NPAAA clade</taxon>
        <taxon>Hologalegina</taxon>
        <taxon>IRL clade</taxon>
        <taxon>Fabeae</taxon>
        <taxon>Lathyrus</taxon>
    </lineage>
</organism>
<evidence type="ECO:0000313" key="1">
    <source>
        <dbReference type="EMBL" id="KAI5440027.1"/>
    </source>
</evidence>
<dbReference type="AlphaFoldDB" id="A0A9D4YI47"/>
<protein>
    <submittedName>
        <fullName evidence="1">Uncharacterized protein</fullName>
    </submittedName>
</protein>
<dbReference type="Proteomes" id="UP001058974">
    <property type="component" value="Chromosome 2"/>
</dbReference>
<accession>A0A9D4YI47</accession>
<name>A0A9D4YI47_PEA</name>
<evidence type="ECO:0000313" key="2">
    <source>
        <dbReference type="Proteomes" id="UP001058974"/>
    </source>
</evidence>
<gene>
    <name evidence="1" type="ORF">KIW84_025401</name>
</gene>
<sequence length="203" mass="23280">MRSRQQYGTFLDQQNALTACCTKYNLLDSTFDLGEDLRDRFIKGNHSRFSDLLHDLHSIKQVKAVRNYTHMKYVSCFLKGLNDTYHNIHTQILLLDIIPNTNRVYSLIAQQEFTYSSPSDVLLTILYANNPNNTSRGKGRDNSKGSMLCIGFHKTNHTVETCYFKHGFLLGYRTINSKTSSGSKPTITLEEEGIISKEDYQHL</sequence>
<dbReference type="EMBL" id="JAMSHJ010000002">
    <property type="protein sequence ID" value="KAI5440027.1"/>
    <property type="molecule type" value="Genomic_DNA"/>
</dbReference>
<reference evidence="1 2" key="1">
    <citation type="journal article" date="2022" name="Nat. Genet.">
        <title>Improved pea reference genome and pan-genome highlight genomic features and evolutionary characteristics.</title>
        <authorList>
            <person name="Yang T."/>
            <person name="Liu R."/>
            <person name="Luo Y."/>
            <person name="Hu S."/>
            <person name="Wang D."/>
            <person name="Wang C."/>
            <person name="Pandey M.K."/>
            <person name="Ge S."/>
            <person name="Xu Q."/>
            <person name="Li N."/>
            <person name="Li G."/>
            <person name="Huang Y."/>
            <person name="Saxena R.K."/>
            <person name="Ji Y."/>
            <person name="Li M."/>
            <person name="Yan X."/>
            <person name="He Y."/>
            <person name="Liu Y."/>
            <person name="Wang X."/>
            <person name="Xiang C."/>
            <person name="Varshney R.K."/>
            <person name="Ding H."/>
            <person name="Gao S."/>
            <person name="Zong X."/>
        </authorList>
    </citation>
    <scope>NUCLEOTIDE SEQUENCE [LARGE SCALE GENOMIC DNA]</scope>
    <source>
        <strain evidence="1 2">cv. Zhongwan 6</strain>
    </source>
</reference>